<sequence length="83" mass="9549">MGSLCLFAFTPIEEFKGLLMQKRQPHYEYTRVLKKQSPAVQKMITAGEKPGSGVIKPLTTKKKKLSLLQKTKKRLRKVFGRKE</sequence>
<protein>
    <submittedName>
        <fullName evidence="1">Uncharacterized protein</fullName>
    </submittedName>
</protein>
<dbReference type="AlphaFoldDB" id="A0A0F9CNB1"/>
<reference evidence="1" key="1">
    <citation type="journal article" date="2015" name="Nature">
        <title>Complex archaea that bridge the gap between prokaryotes and eukaryotes.</title>
        <authorList>
            <person name="Spang A."/>
            <person name="Saw J.H."/>
            <person name="Jorgensen S.L."/>
            <person name="Zaremba-Niedzwiedzka K."/>
            <person name="Martijn J."/>
            <person name="Lind A.E."/>
            <person name="van Eijk R."/>
            <person name="Schleper C."/>
            <person name="Guy L."/>
            <person name="Ettema T.J."/>
        </authorList>
    </citation>
    <scope>NUCLEOTIDE SEQUENCE</scope>
</reference>
<accession>A0A0F9CNB1</accession>
<name>A0A0F9CNB1_9ZZZZ</name>
<proteinExistence type="predicted"/>
<evidence type="ECO:0000313" key="1">
    <source>
        <dbReference type="EMBL" id="KKL50803.1"/>
    </source>
</evidence>
<organism evidence="1">
    <name type="scientific">marine sediment metagenome</name>
    <dbReference type="NCBI Taxonomy" id="412755"/>
    <lineage>
        <taxon>unclassified sequences</taxon>
        <taxon>metagenomes</taxon>
        <taxon>ecological metagenomes</taxon>
    </lineage>
</organism>
<gene>
    <name evidence="1" type="ORF">LCGC14_2301880</name>
</gene>
<comment type="caution">
    <text evidence="1">The sequence shown here is derived from an EMBL/GenBank/DDBJ whole genome shotgun (WGS) entry which is preliminary data.</text>
</comment>
<dbReference type="EMBL" id="LAZR01032466">
    <property type="protein sequence ID" value="KKL50803.1"/>
    <property type="molecule type" value="Genomic_DNA"/>
</dbReference>